<keyword evidence="2" id="KW-1185">Reference proteome</keyword>
<dbReference type="AlphaFoldDB" id="A0AAV4NV75"/>
<proteinExistence type="predicted"/>
<accession>A0AAV4NV75</accession>
<comment type="caution">
    <text evidence="1">The sequence shown here is derived from an EMBL/GenBank/DDBJ whole genome shotgun (WGS) entry which is preliminary data.</text>
</comment>
<evidence type="ECO:0000313" key="1">
    <source>
        <dbReference type="EMBL" id="GIX88200.1"/>
    </source>
</evidence>
<dbReference type="Proteomes" id="UP001054945">
    <property type="component" value="Unassembled WGS sequence"/>
</dbReference>
<name>A0AAV4NV75_CAEEX</name>
<evidence type="ECO:0000313" key="2">
    <source>
        <dbReference type="Proteomes" id="UP001054945"/>
    </source>
</evidence>
<organism evidence="1 2">
    <name type="scientific">Caerostris extrusa</name>
    <name type="common">Bark spider</name>
    <name type="synonym">Caerostris bankana</name>
    <dbReference type="NCBI Taxonomy" id="172846"/>
    <lineage>
        <taxon>Eukaryota</taxon>
        <taxon>Metazoa</taxon>
        <taxon>Ecdysozoa</taxon>
        <taxon>Arthropoda</taxon>
        <taxon>Chelicerata</taxon>
        <taxon>Arachnida</taxon>
        <taxon>Araneae</taxon>
        <taxon>Araneomorphae</taxon>
        <taxon>Entelegynae</taxon>
        <taxon>Araneoidea</taxon>
        <taxon>Araneidae</taxon>
        <taxon>Caerostris</taxon>
    </lineage>
</organism>
<gene>
    <name evidence="1" type="ORF">CEXT_629971</name>
</gene>
<sequence>MKPHLRYSPSSLYYCSKYNELDDIDSGIGEAHCYIEKSIIIEPFYPGISGYNNRSPTPEYVCALLRQNEADIAKYKIELRKNSDFITSDFVKLNNLLVDAIRHHMTSIQDRIKVLKEQVRQFGSCPISNCKIHNPINFANAEGTNHVNVK</sequence>
<reference evidence="1 2" key="1">
    <citation type="submission" date="2021-06" db="EMBL/GenBank/DDBJ databases">
        <title>Caerostris extrusa draft genome.</title>
        <authorList>
            <person name="Kono N."/>
            <person name="Arakawa K."/>
        </authorList>
    </citation>
    <scope>NUCLEOTIDE SEQUENCE [LARGE SCALE GENOMIC DNA]</scope>
</reference>
<dbReference type="EMBL" id="BPLR01003743">
    <property type="protein sequence ID" value="GIX88200.1"/>
    <property type="molecule type" value="Genomic_DNA"/>
</dbReference>
<protein>
    <submittedName>
        <fullName evidence="1">Uncharacterized protein</fullName>
    </submittedName>
</protein>